<dbReference type="EMBL" id="BJUN01000049">
    <property type="protein sequence ID" value="GEK60350.1"/>
    <property type="molecule type" value="Genomic_DNA"/>
</dbReference>
<dbReference type="InterPro" id="IPR014710">
    <property type="entry name" value="RmlC-like_jellyroll"/>
</dbReference>
<evidence type="ECO:0000256" key="2">
    <source>
        <dbReference type="ARBA" id="ARBA00023125"/>
    </source>
</evidence>
<comment type="caution">
    <text evidence="5">The sequence shown here is derived from an EMBL/GenBank/DDBJ whole genome shotgun (WGS) entry which is preliminary data.</text>
</comment>
<dbReference type="GO" id="GO:0003700">
    <property type="term" value="F:DNA-binding transcription factor activity"/>
    <property type="evidence" value="ECO:0007669"/>
    <property type="project" value="InterPro"/>
</dbReference>
<dbReference type="InterPro" id="IPR018060">
    <property type="entry name" value="HTH_AraC"/>
</dbReference>
<protein>
    <submittedName>
        <fullName evidence="5">Putative HTH-type transcriptional regulator YdeC</fullName>
    </submittedName>
</protein>
<dbReference type="InterPro" id="IPR009057">
    <property type="entry name" value="Homeodomain-like_sf"/>
</dbReference>
<dbReference type="InterPro" id="IPR003313">
    <property type="entry name" value="AraC-bd"/>
</dbReference>
<dbReference type="Gene3D" id="1.10.10.60">
    <property type="entry name" value="Homeodomain-like"/>
    <property type="match status" value="2"/>
</dbReference>
<dbReference type="Pfam" id="PF02311">
    <property type="entry name" value="AraC_binding"/>
    <property type="match status" value="1"/>
</dbReference>
<reference evidence="5 6" key="1">
    <citation type="submission" date="2019-07" db="EMBL/GenBank/DDBJ databases">
        <title>Whole genome shotgun sequence of Marinococcus halophilus NBRC 102359.</title>
        <authorList>
            <person name="Hosoyama A."/>
            <person name="Uohara A."/>
            <person name="Ohji S."/>
            <person name="Ichikawa N."/>
        </authorList>
    </citation>
    <scope>NUCLEOTIDE SEQUENCE [LARGE SCALE GENOMIC DNA]</scope>
    <source>
        <strain evidence="5 6">NBRC 102359</strain>
    </source>
</reference>
<dbReference type="Pfam" id="PF12833">
    <property type="entry name" value="HTH_18"/>
    <property type="match status" value="1"/>
</dbReference>
<dbReference type="SUPFAM" id="SSF46689">
    <property type="entry name" value="Homeodomain-like"/>
    <property type="match status" value="2"/>
</dbReference>
<feature type="domain" description="HTH araC/xylS-type" evidence="4">
    <location>
        <begin position="192"/>
        <end position="276"/>
    </location>
</feature>
<keyword evidence="2" id="KW-0238">DNA-binding</keyword>
<dbReference type="CDD" id="cd02208">
    <property type="entry name" value="cupin_RmlC-like"/>
    <property type="match status" value="1"/>
</dbReference>
<accession>A0A510YAG5</accession>
<dbReference type="SMART" id="SM00342">
    <property type="entry name" value="HTH_ARAC"/>
    <property type="match status" value="1"/>
</dbReference>
<dbReference type="AlphaFoldDB" id="A0A510YAG5"/>
<dbReference type="Gene3D" id="2.60.120.10">
    <property type="entry name" value="Jelly Rolls"/>
    <property type="match status" value="1"/>
</dbReference>
<sequence>MGQNTIAINQQFQEITEQRSGALPVQYYLTAFHALVDGRLPWHWHDEVQWVVMLQGEAEFYINNDSCTVKQGEALFINSGRLHAAHHGVLPSEYLCINVDPSFLIPEALHETYLTPFITATNFSWIRIPAESLWGKTIMRSLLSLQHLLEEKPFHFELQAFTVLNNVWRHTIGHEPILTYHPAQEREEQAMKQMLGWIQRHYAESLRLEDIAQAGSLSRSECCRYFQRILQTTPMSYVKEYRLQKSMELLQASKTSVTDIAFQVGFSSASHFIEPFVGISI</sequence>
<proteinExistence type="predicted"/>
<name>A0A510YAG5_MARHA</name>
<dbReference type="PANTHER" id="PTHR43280:SF28">
    <property type="entry name" value="HTH-TYPE TRANSCRIPTIONAL ACTIVATOR RHAS"/>
    <property type="match status" value="1"/>
</dbReference>
<dbReference type="SUPFAM" id="SSF51215">
    <property type="entry name" value="Regulatory protein AraC"/>
    <property type="match status" value="1"/>
</dbReference>
<dbReference type="Proteomes" id="UP000321051">
    <property type="component" value="Unassembled WGS sequence"/>
</dbReference>
<keyword evidence="6" id="KW-1185">Reference proteome</keyword>
<dbReference type="GO" id="GO:0043565">
    <property type="term" value="F:sequence-specific DNA binding"/>
    <property type="evidence" value="ECO:0007669"/>
    <property type="project" value="InterPro"/>
</dbReference>
<evidence type="ECO:0000259" key="4">
    <source>
        <dbReference type="PROSITE" id="PS01124"/>
    </source>
</evidence>
<keyword evidence="3" id="KW-0804">Transcription</keyword>
<dbReference type="RefSeq" id="WP_158219221.1">
    <property type="nucleotide sequence ID" value="NZ_BJUN01000049.1"/>
</dbReference>
<dbReference type="PROSITE" id="PS01124">
    <property type="entry name" value="HTH_ARAC_FAMILY_2"/>
    <property type="match status" value="1"/>
</dbReference>
<dbReference type="InterPro" id="IPR037923">
    <property type="entry name" value="HTH-like"/>
</dbReference>
<evidence type="ECO:0000256" key="3">
    <source>
        <dbReference type="ARBA" id="ARBA00023163"/>
    </source>
</evidence>
<keyword evidence="1" id="KW-0805">Transcription regulation</keyword>
<dbReference type="PANTHER" id="PTHR43280">
    <property type="entry name" value="ARAC-FAMILY TRANSCRIPTIONAL REGULATOR"/>
    <property type="match status" value="1"/>
</dbReference>
<evidence type="ECO:0000313" key="6">
    <source>
        <dbReference type="Proteomes" id="UP000321051"/>
    </source>
</evidence>
<evidence type="ECO:0000313" key="5">
    <source>
        <dbReference type="EMBL" id="GEK60350.1"/>
    </source>
</evidence>
<organism evidence="5 6">
    <name type="scientific">Marinococcus halophilus</name>
    <dbReference type="NCBI Taxonomy" id="1371"/>
    <lineage>
        <taxon>Bacteria</taxon>
        <taxon>Bacillati</taxon>
        <taxon>Bacillota</taxon>
        <taxon>Bacilli</taxon>
        <taxon>Bacillales</taxon>
        <taxon>Bacillaceae</taxon>
        <taxon>Marinococcus</taxon>
    </lineage>
</organism>
<evidence type="ECO:0000256" key="1">
    <source>
        <dbReference type="ARBA" id="ARBA00023015"/>
    </source>
</evidence>
<gene>
    <name evidence="5" type="primary">ydeC</name>
    <name evidence="5" type="ORF">MHA01_32550</name>
</gene>